<dbReference type="InterPro" id="IPR036397">
    <property type="entry name" value="RNaseH_sf"/>
</dbReference>
<gene>
    <name evidence="4" type="ORF">PHAECO_LOCUS9160</name>
</gene>
<evidence type="ECO:0000313" key="5">
    <source>
        <dbReference type="Proteomes" id="UP001153737"/>
    </source>
</evidence>
<dbReference type="InterPro" id="IPR037998">
    <property type="entry name" value="Exu"/>
</dbReference>
<feature type="compositionally biased region" description="Basic residues" evidence="1">
    <location>
        <begin position="397"/>
        <end position="411"/>
    </location>
</feature>
<accession>A0A9N9SJ00</accession>
<dbReference type="GO" id="GO:0045450">
    <property type="term" value="P:bicoid mRNA localization"/>
    <property type="evidence" value="ECO:0007669"/>
    <property type="project" value="InterPro"/>
</dbReference>
<evidence type="ECO:0000256" key="1">
    <source>
        <dbReference type="SAM" id="MobiDB-lite"/>
    </source>
</evidence>
<dbReference type="EMBL" id="OU896711">
    <property type="protein sequence ID" value="CAG9821654.1"/>
    <property type="molecule type" value="Genomic_DNA"/>
</dbReference>
<dbReference type="GO" id="GO:0003723">
    <property type="term" value="F:RNA binding"/>
    <property type="evidence" value="ECO:0007669"/>
    <property type="project" value="InterPro"/>
</dbReference>
<feature type="domain" description="Exuperantia SAM-like" evidence="2">
    <location>
        <begin position="272"/>
        <end position="325"/>
    </location>
</feature>
<evidence type="ECO:0000313" key="4">
    <source>
        <dbReference type="EMBL" id="CAG9821654.1"/>
    </source>
</evidence>
<organism evidence="4 5">
    <name type="scientific">Phaedon cochleariae</name>
    <name type="common">Mustard beetle</name>
    <dbReference type="NCBI Taxonomy" id="80249"/>
    <lineage>
        <taxon>Eukaryota</taxon>
        <taxon>Metazoa</taxon>
        <taxon>Ecdysozoa</taxon>
        <taxon>Arthropoda</taxon>
        <taxon>Hexapoda</taxon>
        <taxon>Insecta</taxon>
        <taxon>Pterygota</taxon>
        <taxon>Neoptera</taxon>
        <taxon>Endopterygota</taxon>
        <taxon>Coleoptera</taxon>
        <taxon>Polyphaga</taxon>
        <taxon>Cucujiformia</taxon>
        <taxon>Chrysomeloidea</taxon>
        <taxon>Chrysomelidae</taxon>
        <taxon>Chrysomelinae</taxon>
        <taxon>Chrysomelini</taxon>
        <taxon>Phaedon</taxon>
    </lineage>
</organism>
<keyword evidence="5" id="KW-1185">Reference proteome</keyword>
<feature type="compositionally biased region" description="Low complexity" evidence="1">
    <location>
        <begin position="454"/>
        <end position="464"/>
    </location>
</feature>
<dbReference type="Pfam" id="PF22123">
    <property type="entry name" value="Exu_RNase_H_like"/>
    <property type="match status" value="1"/>
</dbReference>
<feature type="region of interest" description="Disordered" evidence="1">
    <location>
        <begin position="379"/>
        <end position="464"/>
    </location>
</feature>
<dbReference type="OrthoDB" id="8251179at2759"/>
<name>A0A9N9SJ00_PHACE</name>
<dbReference type="InterPro" id="IPR054362">
    <property type="entry name" value="Exu_RNase_H-like"/>
</dbReference>
<dbReference type="PANTHER" id="PTHR12384">
    <property type="entry name" value="MATERNAL PROTEIN EXUPERANTIA"/>
    <property type="match status" value="1"/>
</dbReference>
<dbReference type="GO" id="GO:0042803">
    <property type="term" value="F:protein homodimerization activity"/>
    <property type="evidence" value="ECO:0007669"/>
    <property type="project" value="InterPro"/>
</dbReference>
<proteinExistence type="predicted"/>
<feature type="domain" description="Exuperantia RNAse H-like" evidence="3">
    <location>
        <begin position="31"/>
        <end position="190"/>
    </location>
</feature>
<protein>
    <recommendedName>
        <fullName evidence="6">Exuperantia SAM-like domain-containing protein</fullName>
    </recommendedName>
</protein>
<dbReference type="Pfam" id="PF18609">
    <property type="entry name" value="SAM_Exu"/>
    <property type="match status" value="1"/>
</dbReference>
<sequence length="464" mass="52243">MVQNESSNSGDESVVPAVPENPAKGIDTGKYRLVGWGIDTTGRRLIDEIVQLAAYTPDSQFSQYIMPFADLNPVYSRRHGIRVVNAIRYRRLRDLNTHQFVKTKSEISALQDFLQWLETIKGDDVDGLVLIYYEIRKASPGMLLESLRRYQLIERFSKVVKGFVNGFNIAQGKCANTTKSFNLRVMSKVLLNHEDENFNSAVDRARASFDIAVHLAQGERVELEGEGKPTGECSGKESQIVDFVCPYANPIDAEEEEIAVFKILLERQNTFRPVFGALLRASRLERQHASHLRRLLAENNINYDQLKTAYDSEAKEGLEKVIKSELFTPYKMNRLRWLKFYSMSCPLSPKVANANEKDREELLEILDCFFDPEKKAVQPKFQQRGGGAGGGAYPYYPRKRNNRPPQNRKRSGASEGDNQTSESGSPRSEQDAAAAQVKEEPESTVTGVKEETESAAQQATATAQ</sequence>
<evidence type="ECO:0000259" key="2">
    <source>
        <dbReference type="Pfam" id="PF18609"/>
    </source>
</evidence>
<feature type="region of interest" description="Disordered" evidence="1">
    <location>
        <begin position="1"/>
        <end position="21"/>
    </location>
</feature>
<dbReference type="InterPro" id="IPR040941">
    <property type="entry name" value="SAM_Exu"/>
</dbReference>
<evidence type="ECO:0000259" key="3">
    <source>
        <dbReference type="Pfam" id="PF22123"/>
    </source>
</evidence>
<reference evidence="4" key="1">
    <citation type="submission" date="2022-01" db="EMBL/GenBank/DDBJ databases">
        <authorList>
            <person name="King R."/>
        </authorList>
    </citation>
    <scope>NUCLEOTIDE SEQUENCE</scope>
</reference>
<dbReference type="Proteomes" id="UP001153737">
    <property type="component" value="Chromosome 5"/>
</dbReference>
<evidence type="ECO:0008006" key="6">
    <source>
        <dbReference type="Google" id="ProtNLM"/>
    </source>
</evidence>
<dbReference type="AlphaFoldDB" id="A0A9N9SJ00"/>
<feature type="compositionally biased region" description="Polar residues" evidence="1">
    <location>
        <begin position="1"/>
        <end position="11"/>
    </location>
</feature>
<reference evidence="4" key="2">
    <citation type="submission" date="2022-10" db="EMBL/GenBank/DDBJ databases">
        <authorList>
            <consortium name="ENA_rothamsted_submissions"/>
            <consortium name="culmorum"/>
            <person name="King R."/>
        </authorList>
    </citation>
    <scope>NUCLEOTIDE SEQUENCE</scope>
</reference>
<feature type="compositionally biased region" description="Polar residues" evidence="1">
    <location>
        <begin position="416"/>
        <end position="427"/>
    </location>
</feature>
<dbReference type="Gene3D" id="3.30.420.10">
    <property type="entry name" value="Ribonuclease H-like superfamily/Ribonuclease H"/>
    <property type="match status" value="1"/>
</dbReference>
<dbReference type="PANTHER" id="PTHR12384:SF2">
    <property type="entry name" value="MATERNAL PROTEIN EXUPERANTIA"/>
    <property type="match status" value="1"/>
</dbReference>